<keyword evidence="3" id="KW-1185">Reference proteome</keyword>
<gene>
    <name evidence="2" type="ORF">QE152_g26491</name>
</gene>
<reference evidence="2 3" key="1">
    <citation type="journal article" date="2024" name="BMC Genomics">
        <title>De novo assembly and annotation of Popillia japonica's genome with initial clues to its potential as an invasive pest.</title>
        <authorList>
            <person name="Cucini C."/>
            <person name="Boschi S."/>
            <person name="Funari R."/>
            <person name="Cardaioli E."/>
            <person name="Iannotti N."/>
            <person name="Marturano G."/>
            <person name="Paoli F."/>
            <person name="Bruttini M."/>
            <person name="Carapelli A."/>
            <person name="Frati F."/>
            <person name="Nardi F."/>
        </authorList>
    </citation>
    <scope>NUCLEOTIDE SEQUENCE [LARGE SCALE GENOMIC DNA]</scope>
    <source>
        <strain evidence="2">DMR45628</strain>
    </source>
</reference>
<protein>
    <submittedName>
        <fullName evidence="2">Uncharacterized protein</fullName>
    </submittedName>
</protein>
<evidence type="ECO:0000256" key="1">
    <source>
        <dbReference type="SAM" id="MobiDB-lite"/>
    </source>
</evidence>
<comment type="caution">
    <text evidence="2">The sequence shown here is derived from an EMBL/GenBank/DDBJ whole genome shotgun (WGS) entry which is preliminary data.</text>
</comment>
<evidence type="ECO:0000313" key="3">
    <source>
        <dbReference type="Proteomes" id="UP001458880"/>
    </source>
</evidence>
<organism evidence="2 3">
    <name type="scientific">Popillia japonica</name>
    <name type="common">Japanese beetle</name>
    <dbReference type="NCBI Taxonomy" id="7064"/>
    <lineage>
        <taxon>Eukaryota</taxon>
        <taxon>Metazoa</taxon>
        <taxon>Ecdysozoa</taxon>
        <taxon>Arthropoda</taxon>
        <taxon>Hexapoda</taxon>
        <taxon>Insecta</taxon>
        <taxon>Pterygota</taxon>
        <taxon>Neoptera</taxon>
        <taxon>Endopterygota</taxon>
        <taxon>Coleoptera</taxon>
        <taxon>Polyphaga</taxon>
        <taxon>Scarabaeiformia</taxon>
        <taxon>Scarabaeidae</taxon>
        <taxon>Rutelinae</taxon>
        <taxon>Popillia</taxon>
    </lineage>
</organism>
<dbReference type="Proteomes" id="UP001458880">
    <property type="component" value="Unassembled WGS sequence"/>
</dbReference>
<evidence type="ECO:0000313" key="2">
    <source>
        <dbReference type="EMBL" id="KAK9709652.1"/>
    </source>
</evidence>
<sequence length="82" mass="9717">MDNQEWIEETDYWEKRVITYYLESLVHKVRKEKGGLGFPGNKRNSRFLRSLPNLVHKVRKEKGGLGFPGNKRNSRFLRSLPN</sequence>
<dbReference type="AlphaFoldDB" id="A0AAW1JX34"/>
<dbReference type="EMBL" id="JASPKY010000305">
    <property type="protein sequence ID" value="KAK9709652.1"/>
    <property type="molecule type" value="Genomic_DNA"/>
</dbReference>
<name>A0AAW1JX34_POPJA</name>
<proteinExistence type="predicted"/>
<accession>A0AAW1JX34</accession>
<feature type="region of interest" description="Disordered" evidence="1">
    <location>
        <begin position="62"/>
        <end position="82"/>
    </location>
</feature>